<feature type="transmembrane region" description="Helical" evidence="1">
    <location>
        <begin position="76"/>
        <end position="93"/>
    </location>
</feature>
<evidence type="ECO:0000256" key="1">
    <source>
        <dbReference type="SAM" id="Phobius"/>
    </source>
</evidence>
<reference evidence="2" key="1">
    <citation type="submission" date="2018-05" db="EMBL/GenBank/DDBJ databases">
        <authorList>
            <person name="Lanie J.A."/>
            <person name="Ng W.-L."/>
            <person name="Kazmierczak K.M."/>
            <person name="Andrzejewski T.M."/>
            <person name="Davidsen T.M."/>
            <person name="Wayne K.J."/>
            <person name="Tettelin H."/>
            <person name="Glass J.I."/>
            <person name="Rusch D."/>
            <person name="Podicherti R."/>
            <person name="Tsui H.-C.T."/>
            <person name="Winkler M.E."/>
        </authorList>
    </citation>
    <scope>NUCLEOTIDE SEQUENCE</scope>
</reference>
<proteinExistence type="predicted"/>
<feature type="transmembrane region" description="Helical" evidence="1">
    <location>
        <begin position="12"/>
        <end position="30"/>
    </location>
</feature>
<keyword evidence="1" id="KW-1133">Transmembrane helix</keyword>
<protein>
    <submittedName>
        <fullName evidence="2">Uncharacterized protein</fullName>
    </submittedName>
</protein>
<organism evidence="2">
    <name type="scientific">marine metagenome</name>
    <dbReference type="NCBI Taxonomy" id="408172"/>
    <lineage>
        <taxon>unclassified sequences</taxon>
        <taxon>metagenomes</taxon>
        <taxon>ecological metagenomes</taxon>
    </lineage>
</organism>
<dbReference type="EMBL" id="UINC01017561">
    <property type="protein sequence ID" value="SVA72952.1"/>
    <property type="molecule type" value="Genomic_DNA"/>
</dbReference>
<feature type="transmembrane region" description="Helical" evidence="1">
    <location>
        <begin position="42"/>
        <end position="64"/>
    </location>
</feature>
<name>A0A381Y8J0_9ZZZZ</name>
<gene>
    <name evidence="2" type="ORF">METZ01_LOCUS125806</name>
</gene>
<evidence type="ECO:0000313" key="2">
    <source>
        <dbReference type="EMBL" id="SVA72952.1"/>
    </source>
</evidence>
<dbReference type="AlphaFoldDB" id="A0A381Y8J0"/>
<keyword evidence="1" id="KW-0812">Transmembrane</keyword>
<sequence length="94" mass="10909">MKVRAQIGRYPLVKVIIGLISLIILISVTLQEYWYEELWRVVVFAAFIFALLQLVSTFFTMRFWDGITDFVRKHPLIVSIVMIVLGLLLIAPLE</sequence>
<keyword evidence="1" id="KW-0472">Membrane</keyword>
<accession>A0A381Y8J0</accession>